<sequence length="282" mass="32235">MPIPFADANNTSDSRAPFPLALRRWTASQAHSETGSARSRSQSWASGSHSSSHGSDRPYEKSYLKVILPVKDPGYGVYRYHYAIIPMPASYQAALKDALAVLGWYRPSLTVENTILRLRYGTDDMNQPKTPWMDILPAQWTETVRANDEIGIFPKERISAVFEDEFIHSNVILRYGRTDGGVTSWTDLPTNGSPLIDRPRTYEEANELVVKCFTRNWKLFKDALKDMNGKQPRFRYCYFVTQYDNAERTVAWVPFPQEAYRNSDVWRAHVVPPGTILGVMFQ</sequence>
<organism evidence="2 3">
    <name type="scientific">Sphaerobolus stellatus (strain SS14)</name>
    <dbReference type="NCBI Taxonomy" id="990650"/>
    <lineage>
        <taxon>Eukaryota</taxon>
        <taxon>Fungi</taxon>
        <taxon>Dikarya</taxon>
        <taxon>Basidiomycota</taxon>
        <taxon>Agaricomycotina</taxon>
        <taxon>Agaricomycetes</taxon>
        <taxon>Phallomycetidae</taxon>
        <taxon>Geastrales</taxon>
        <taxon>Sphaerobolaceae</taxon>
        <taxon>Sphaerobolus</taxon>
    </lineage>
</organism>
<gene>
    <name evidence="2" type="ORF">M422DRAFT_779811</name>
</gene>
<reference evidence="2 3" key="1">
    <citation type="submission" date="2014-06" db="EMBL/GenBank/DDBJ databases">
        <title>Evolutionary Origins and Diversification of the Mycorrhizal Mutualists.</title>
        <authorList>
            <consortium name="DOE Joint Genome Institute"/>
            <consortium name="Mycorrhizal Genomics Consortium"/>
            <person name="Kohler A."/>
            <person name="Kuo A."/>
            <person name="Nagy L.G."/>
            <person name="Floudas D."/>
            <person name="Copeland A."/>
            <person name="Barry K.W."/>
            <person name="Cichocki N."/>
            <person name="Veneault-Fourrey C."/>
            <person name="LaButti K."/>
            <person name="Lindquist E.A."/>
            <person name="Lipzen A."/>
            <person name="Lundell T."/>
            <person name="Morin E."/>
            <person name="Murat C."/>
            <person name="Riley R."/>
            <person name="Ohm R."/>
            <person name="Sun H."/>
            <person name="Tunlid A."/>
            <person name="Henrissat B."/>
            <person name="Grigoriev I.V."/>
            <person name="Hibbett D.S."/>
            <person name="Martin F."/>
        </authorList>
    </citation>
    <scope>NUCLEOTIDE SEQUENCE [LARGE SCALE GENOMIC DNA]</scope>
    <source>
        <strain evidence="2 3">SS14</strain>
    </source>
</reference>
<feature type="region of interest" description="Disordered" evidence="1">
    <location>
        <begin position="31"/>
        <end position="58"/>
    </location>
</feature>
<dbReference type="HOGENOM" id="CLU_080793_0_0_1"/>
<name>A0A0C9VXN0_SPHS4</name>
<accession>A0A0C9VXN0</accession>
<dbReference type="OrthoDB" id="3063824at2759"/>
<feature type="compositionally biased region" description="Low complexity" evidence="1">
    <location>
        <begin position="36"/>
        <end position="53"/>
    </location>
</feature>
<dbReference type="EMBL" id="KN837124">
    <property type="protein sequence ID" value="KIJ43196.1"/>
    <property type="molecule type" value="Genomic_DNA"/>
</dbReference>
<dbReference type="AlphaFoldDB" id="A0A0C9VXN0"/>
<evidence type="ECO:0000313" key="3">
    <source>
        <dbReference type="Proteomes" id="UP000054279"/>
    </source>
</evidence>
<keyword evidence="3" id="KW-1185">Reference proteome</keyword>
<evidence type="ECO:0000256" key="1">
    <source>
        <dbReference type="SAM" id="MobiDB-lite"/>
    </source>
</evidence>
<evidence type="ECO:0000313" key="2">
    <source>
        <dbReference type="EMBL" id="KIJ43196.1"/>
    </source>
</evidence>
<proteinExistence type="predicted"/>
<protein>
    <submittedName>
        <fullName evidence="2">Uncharacterized protein</fullName>
    </submittedName>
</protein>
<dbReference type="Proteomes" id="UP000054279">
    <property type="component" value="Unassembled WGS sequence"/>
</dbReference>